<sequence>MELYKEFAVDYLLARKFIYHFSDGTKINVEFTEYGSILLDDGLAESLIVSQIGHTNIKTTKEHYYKNRRNADQIMSESDKVIAL</sequence>
<gene>
    <name evidence="1" type="ORF">D5281_17935</name>
</gene>
<dbReference type="Proteomes" id="UP001154420">
    <property type="component" value="Unassembled WGS sequence"/>
</dbReference>
<accession>A0A9X5BIS9</accession>
<comment type="caution">
    <text evidence="1">The sequence shown here is derived from an EMBL/GenBank/DDBJ whole genome shotgun (WGS) entry which is preliminary data.</text>
</comment>
<evidence type="ECO:0000313" key="2">
    <source>
        <dbReference type="Proteomes" id="UP001154420"/>
    </source>
</evidence>
<organism evidence="1 2">
    <name type="scientific">Parablautia muri</name>
    <dbReference type="NCBI Taxonomy" id="2320879"/>
    <lineage>
        <taxon>Bacteria</taxon>
        <taxon>Bacillati</taxon>
        <taxon>Bacillota</taxon>
        <taxon>Clostridia</taxon>
        <taxon>Lachnospirales</taxon>
        <taxon>Lachnospiraceae</taxon>
        <taxon>Parablautia</taxon>
    </lineage>
</organism>
<dbReference type="EMBL" id="QZDT01000038">
    <property type="protein sequence ID" value="NBJ94412.1"/>
    <property type="molecule type" value="Genomic_DNA"/>
</dbReference>
<protein>
    <submittedName>
        <fullName evidence="1">Uncharacterized protein</fullName>
    </submittedName>
</protein>
<evidence type="ECO:0000313" key="1">
    <source>
        <dbReference type="EMBL" id="NBJ94412.1"/>
    </source>
</evidence>
<dbReference type="AlphaFoldDB" id="A0A9X5BIS9"/>
<name>A0A9X5BIS9_9FIRM</name>
<keyword evidence="2" id="KW-1185">Reference proteome</keyword>
<reference evidence="1" key="1">
    <citation type="submission" date="2018-09" db="EMBL/GenBank/DDBJ databases">
        <title>Murine metabolic-syndrome-specific gut microbial biobank.</title>
        <authorList>
            <person name="Liu C."/>
        </authorList>
    </citation>
    <scope>NUCLEOTIDE SEQUENCE</scope>
    <source>
        <strain evidence="1">D42-62</strain>
    </source>
</reference>
<proteinExistence type="predicted"/>